<reference evidence="3" key="2">
    <citation type="submission" date="2025-08" db="UniProtKB">
        <authorList>
            <consortium name="Ensembl"/>
        </authorList>
    </citation>
    <scope>IDENTIFICATION</scope>
</reference>
<feature type="compositionally biased region" description="Basic residues" evidence="2">
    <location>
        <begin position="1130"/>
        <end position="1141"/>
    </location>
</feature>
<feature type="region of interest" description="Disordered" evidence="2">
    <location>
        <begin position="461"/>
        <end position="527"/>
    </location>
</feature>
<feature type="region of interest" description="Disordered" evidence="2">
    <location>
        <begin position="1"/>
        <end position="67"/>
    </location>
</feature>
<reference evidence="3" key="1">
    <citation type="submission" date="2023-05" db="EMBL/GenBank/DDBJ databases">
        <title>High-quality long-read genome of Scophthalmus maximus.</title>
        <authorList>
            <person name="Lien S."/>
            <person name="Martinez P."/>
        </authorList>
    </citation>
    <scope>NUCLEOTIDE SEQUENCE [LARGE SCALE GENOMIC DNA]</scope>
</reference>
<dbReference type="OMA" id="DEGPNSW"/>
<name>A0A8D3AR24_SCOMX</name>
<feature type="region of interest" description="Disordered" evidence="2">
    <location>
        <begin position="269"/>
        <end position="290"/>
    </location>
</feature>
<dbReference type="PANTHER" id="PTHR14926">
    <property type="entry name" value="M-PHASE PHOSPHOPROTEIN 9"/>
    <property type="match status" value="1"/>
</dbReference>
<gene>
    <name evidence="3" type="primary">MPHOSPH9</name>
</gene>
<feature type="compositionally biased region" description="Basic and acidic residues" evidence="2">
    <location>
        <begin position="24"/>
        <end position="35"/>
    </location>
</feature>
<feature type="region of interest" description="Disordered" evidence="2">
    <location>
        <begin position="327"/>
        <end position="400"/>
    </location>
</feature>
<feature type="compositionally biased region" description="Low complexity" evidence="2">
    <location>
        <begin position="1041"/>
        <end position="1057"/>
    </location>
</feature>
<feature type="region of interest" description="Disordered" evidence="2">
    <location>
        <begin position="1015"/>
        <end position="1102"/>
    </location>
</feature>
<sequence>MNMSTDDSISEDVSSSGALSHCHVSAEGDAGKESETSLVSSEGTSASGLAVPEDRHLASQTAGGTVESRPMAITPACNKIRSLCLRTEEAFGQGKNLPFINPSSLETLRALVQEIQSSGETDPEIWKDCEGRWLHLFQLVEKQYQEQILAQQEQYQCQIQLIQDEIKALVQLQNRQASVHPHTEFSPTSVTKTTTDTKDYIFPFISSDCTVPQNVPSDNDSLVAPAHTPFSSYSPPPHRSETTNQREERATTVLSSGYGTLSAWETCLEHAGSPGDDEDGSQAREKHHWSSNFQEATETTVIGCQQNFSDARPLGVEELDPLVYQQRASGTSQPLTSWAQRHKHRPKKSKAGQASSQIPEYQELARGPKEPHRQKPLDSADSQDQHRPAGPSTFPLRRSDSLMSEASGLTYWRLNESELYCPLPHNFDSDAFLLLQEASISLTPPPDPGLTLREIYRHKQRTDCKRSDWEGSDRSSPSSPQVLTLDPALNMRQSDRTSGFTSPSHFSSPSFATQPHLNPRAGTPVTPDSMVECSPNPGDTDCISDASSVSYAGPSPSKVQRLWGNTSQAVLFPSQDKTQPCFHVANQQRMASAPLASEEEGSHTHTSTLKPCSASGANLRPADMERASSLEDPVVLSLLRQNLREKHARHVADLKAYYESEIQILRDKLKLRDLPRDLEKINQALTERCKHLAETLAEATSRFQELEATNGSLEKKLAEWPERYAVAVATVKSLQQRLEESKRSGKEKDALAARLKTHIRQLKKAVQEAYRESDEKEARRATEYNMLQELSRKNDFLLKEHEEVKNNLLLLQNKLDDANHQISELRREKSKLESQVKQLEYENQTRARYASHSNAQPSGPGLFHRPDLLLSPIKSNVEPDVPRRKSPCPLSDQLNRGRKSPFSQSNQSCVHKRSLYTLNGQSSGPGRSGDTSLADGSWRCASPPECEQPLPQTRHLEQSQWETGRIQNSCALTPMMRALIELEETRATESRAPWVGSQRATVGFVEQRHKELIQEGVGRQADRDMVKPGGAEQGGAAKSQSGAKRAAALLRAQRSLSPDGHRSSSLPPPAQRTTPTATPTKRETLLLPRSARSSPKRCPTENYSTAFGHMLPREELLVNRFNGHVDQRRHSFHSSSPRRRLQFTSTERKDDLRQPDSCGSVNPPDGNSQLGWKEQGACGGSDLPDTCKDSALLLLDKLSSLAEAEKLFDELTQEKLQIEAALSRMPGAGGRVTLQTRLDEVALENRLERLNRELGSIRMTLKRFHVLRSSANI</sequence>
<feature type="coiled-coil region" evidence="1">
    <location>
        <begin position="748"/>
        <end position="842"/>
    </location>
</feature>
<feature type="compositionally biased region" description="Polar residues" evidence="2">
    <location>
        <begin position="1"/>
        <end position="18"/>
    </location>
</feature>
<feature type="region of interest" description="Disordered" evidence="2">
    <location>
        <begin position="873"/>
        <end position="951"/>
    </location>
</feature>
<organism evidence="3 4">
    <name type="scientific">Scophthalmus maximus</name>
    <name type="common">Turbot</name>
    <name type="synonym">Psetta maxima</name>
    <dbReference type="NCBI Taxonomy" id="52904"/>
    <lineage>
        <taxon>Eukaryota</taxon>
        <taxon>Metazoa</taxon>
        <taxon>Chordata</taxon>
        <taxon>Craniata</taxon>
        <taxon>Vertebrata</taxon>
        <taxon>Euteleostomi</taxon>
        <taxon>Actinopterygii</taxon>
        <taxon>Neopterygii</taxon>
        <taxon>Teleostei</taxon>
        <taxon>Neoteleostei</taxon>
        <taxon>Acanthomorphata</taxon>
        <taxon>Carangaria</taxon>
        <taxon>Pleuronectiformes</taxon>
        <taxon>Pleuronectoidei</taxon>
        <taxon>Scophthalmidae</taxon>
        <taxon>Scophthalmus</taxon>
    </lineage>
</organism>
<dbReference type="AlphaFoldDB" id="A0A8D3AR24"/>
<feature type="coiled-coil region" evidence="1">
    <location>
        <begin position="1201"/>
        <end position="1260"/>
    </location>
</feature>
<feature type="compositionally biased region" description="Low complexity" evidence="2">
    <location>
        <begin position="497"/>
        <end position="511"/>
    </location>
</feature>
<evidence type="ECO:0000313" key="3">
    <source>
        <dbReference type="Ensembl" id="ENSSMAP00000022150.1"/>
    </source>
</evidence>
<feature type="compositionally biased region" description="Basic residues" evidence="2">
    <location>
        <begin position="340"/>
        <end position="350"/>
    </location>
</feature>
<feature type="region of interest" description="Disordered" evidence="2">
    <location>
        <begin position="590"/>
        <end position="615"/>
    </location>
</feature>
<dbReference type="GeneTree" id="ENSGT00500000044984"/>
<evidence type="ECO:0000313" key="4">
    <source>
        <dbReference type="Proteomes" id="UP000694558"/>
    </source>
</evidence>
<feature type="compositionally biased region" description="Polar residues" evidence="2">
    <location>
        <begin position="916"/>
        <end position="931"/>
    </location>
</feature>
<dbReference type="Ensembl" id="ENSSMAT00000022409.2">
    <property type="protein sequence ID" value="ENSSMAP00000022150.1"/>
    <property type="gene ID" value="ENSSMAG00000013556.2"/>
</dbReference>
<protein>
    <submittedName>
        <fullName evidence="3">M-phase phosphoprotein 9</fullName>
    </submittedName>
</protein>
<feature type="compositionally biased region" description="Polar residues" evidence="2">
    <location>
        <begin position="327"/>
        <end position="339"/>
    </location>
</feature>
<evidence type="ECO:0000256" key="1">
    <source>
        <dbReference type="SAM" id="Coils"/>
    </source>
</evidence>
<feature type="compositionally biased region" description="Polar residues" evidence="2">
    <location>
        <begin position="36"/>
        <end position="47"/>
    </location>
</feature>
<evidence type="ECO:0000256" key="2">
    <source>
        <dbReference type="SAM" id="MobiDB-lite"/>
    </source>
</evidence>
<feature type="compositionally biased region" description="Polar residues" evidence="2">
    <location>
        <begin position="1157"/>
        <end position="1170"/>
    </location>
</feature>
<feature type="region of interest" description="Disordered" evidence="2">
    <location>
        <begin position="216"/>
        <end position="251"/>
    </location>
</feature>
<feature type="compositionally biased region" description="Basic and acidic residues" evidence="2">
    <location>
        <begin position="238"/>
        <end position="250"/>
    </location>
</feature>
<accession>A0A8D3AR24</accession>
<dbReference type="InterPro" id="IPR026636">
    <property type="entry name" value="MPHOSPH9"/>
</dbReference>
<dbReference type="PANTHER" id="PTHR14926:SF1">
    <property type="entry name" value="M-PHASE PHOSPHOPROTEIN 9"/>
    <property type="match status" value="1"/>
</dbReference>
<dbReference type="GO" id="GO:0005814">
    <property type="term" value="C:centriole"/>
    <property type="evidence" value="ECO:0007669"/>
    <property type="project" value="TreeGrafter"/>
</dbReference>
<feature type="region of interest" description="Disordered" evidence="2">
    <location>
        <begin position="1127"/>
        <end position="1175"/>
    </location>
</feature>
<feature type="compositionally biased region" description="Basic and acidic residues" evidence="2">
    <location>
        <begin position="461"/>
        <end position="473"/>
    </location>
</feature>
<dbReference type="Proteomes" id="UP000694558">
    <property type="component" value="Chromosome 1"/>
</dbReference>
<keyword evidence="1" id="KW-0175">Coiled coil</keyword>
<feature type="compositionally biased region" description="Basic and acidic residues" evidence="2">
    <location>
        <begin position="366"/>
        <end position="387"/>
    </location>
</feature>
<feature type="coiled-coil region" evidence="1">
    <location>
        <begin position="682"/>
        <end position="716"/>
    </location>
</feature>
<proteinExistence type="predicted"/>